<dbReference type="EMBL" id="KF170421">
    <property type="protein sequence ID" value="AGO87983.1"/>
    <property type="molecule type" value="Genomic_DNA"/>
</dbReference>
<dbReference type="PANTHER" id="PTHR23404">
    <property type="entry name" value="MOLYBDOPTERIN SYNTHASE RELATED"/>
    <property type="match status" value="1"/>
</dbReference>
<reference evidence="1" key="1">
    <citation type="journal article" date="2014" name="ISME J.">
        <title>Genomic properties of Marine Group A bacteria indicate a role in the marine sulfur cycle.</title>
        <authorList>
            <person name="Wright J.J."/>
            <person name="Mewis K."/>
            <person name="Hanson N.W."/>
            <person name="Konwar K.M."/>
            <person name="Maas K.R."/>
            <person name="Hallam S.J."/>
        </authorList>
    </citation>
    <scope>NUCLEOTIDE SEQUENCE</scope>
</reference>
<dbReference type="InterPro" id="IPR003448">
    <property type="entry name" value="Mopterin_biosynth_MoaE"/>
</dbReference>
<proteinExistence type="predicted"/>
<accession>S4WBB3</accession>
<dbReference type="Gene3D" id="3.90.1170.40">
    <property type="entry name" value="Molybdopterin biosynthesis MoaE subunit"/>
    <property type="match status" value="1"/>
</dbReference>
<dbReference type="CDD" id="cd00756">
    <property type="entry name" value="MoaE"/>
    <property type="match status" value="1"/>
</dbReference>
<dbReference type="Pfam" id="PF02391">
    <property type="entry name" value="MoaE"/>
    <property type="match status" value="1"/>
</dbReference>
<evidence type="ECO:0000313" key="1">
    <source>
        <dbReference type="EMBL" id="AGO87983.1"/>
    </source>
</evidence>
<dbReference type="GO" id="GO:0006777">
    <property type="term" value="P:Mo-molybdopterin cofactor biosynthetic process"/>
    <property type="evidence" value="ECO:0007669"/>
    <property type="project" value="InterPro"/>
</dbReference>
<organism evidence="1">
    <name type="scientific">uncultured bacterium FPPP_13C3</name>
    <dbReference type="NCBI Taxonomy" id="1343845"/>
    <lineage>
        <taxon>Bacteria</taxon>
        <taxon>environmental samples</taxon>
    </lineage>
</organism>
<sequence>MVIIEIINKPIKSFLITNDANQNGAELVFNGRVRGTEKGKPIQYLEYEYYEGMAEAELKLLANKVCKKFTINHLYCRHRVGKVKVGEISIHIIILSKHRKEAIKAMDWFIIKLKKNVPIWKWAILNDGTKVPSDCIHPN</sequence>
<protein>
    <submittedName>
        <fullName evidence="1">Molybdopterin biosynthesis MoaE protein</fullName>
    </submittedName>
</protein>
<dbReference type="InterPro" id="IPR036563">
    <property type="entry name" value="MoaE_sf"/>
</dbReference>
<name>S4WBB3_9BACT</name>
<dbReference type="AlphaFoldDB" id="S4WBB3"/>
<dbReference type="SUPFAM" id="SSF54690">
    <property type="entry name" value="Molybdopterin synthase subunit MoaE"/>
    <property type="match status" value="1"/>
</dbReference>